<comment type="subcellular location">
    <subcellularLocation>
        <location evidence="1">Cytoplasm</location>
        <location evidence="1">Stress granule</location>
    </subcellularLocation>
    <subcellularLocation>
        <location evidence="2">Nucleus</location>
        <location evidence="2">Nucleolus</location>
    </subcellularLocation>
</comment>
<evidence type="ECO:0000256" key="8">
    <source>
        <dbReference type="ARBA" id="ARBA00060281"/>
    </source>
</evidence>
<comment type="similarity">
    <text evidence="9">Belongs to the transposase 22 family.</text>
</comment>
<dbReference type="FunFam" id="1.20.5.390:FF:000005">
    <property type="entry name" value="LINE-1 retrotransposable element ORF1 protein"/>
    <property type="match status" value="1"/>
</dbReference>
<feature type="region of interest" description="Disordered" evidence="14">
    <location>
        <begin position="307"/>
        <end position="333"/>
    </location>
</feature>
<feature type="compositionally biased region" description="Basic and acidic residues" evidence="14">
    <location>
        <begin position="17"/>
        <end position="35"/>
    </location>
</feature>
<dbReference type="Pfam" id="PF17490">
    <property type="entry name" value="Tnp_22_dsRBD"/>
    <property type="match status" value="1"/>
</dbReference>
<keyword evidence="7" id="KW-0539">Nucleus</keyword>
<evidence type="ECO:0000256" key="13">
    <source>
        <dbReference type="SAM" id="Coils"/>
    </source>
</evidence>
<feature type="domain" description="L1 transposable element dsRBD-like" evidence="15">
    <location>
        <begin position="244"/>
        <end position="307"/>
    </location>
</feature>
<keyword evidence="3" id="KW-0963">Cytoplasm</keyword>
<dbReference type="InterPro" id="IPR035300">
    <property type="entry name" value="L1_dsRBD"/>
</dbReference>
<feature type="compositionally biased region" description="Basic and acidic residues" evidence="14">
    <location>
        <begin position="322"/>
        <end position="333"/>
    </location>
</feature>
<dbReference type="GO" id="GO:0010494">
    <property type="term" value="C:cytoplasmic stress granule"/>
    <property type="evidence" value="ECO:0007669"/>
    <property type="project" value="UniProtKB-SubCell"/>
</dbReference>
<dbReference type="InterPro" id="IPR004244">
    <property type="entry name" value="Transposase_22"/>
</dbReference>
<dbReference type="InterPro" id="IPR042566">
    <property type="entry name" value="L1_C"/>
</dbReference>
<keyword evidence="6 13" id="KW-0175">Coiled coil</keyword>
<dbReference type="AlphaFoldDB" id="A0A8C4M3G8"/>
<evidence type="ECO:0000256" key="3">
    <source>
        <dbReference type="ARBA" id="ARBA00022490"/>
    </source>
</evidence>
<dbReference type="Gene3D" id="3.30.250.20">
    <property type="entry name" value="L1 transposable element, C-terminal domain"/>
    <property type="match status" value="1"/>
</dbReference>
<dbReference type="GO" id="GO:0000166">
    <property type="term" value="F:nucleotide binding"/>
    <property type="evidence" value="ECO:0007669"/>
    <property type="project" value="UniProtKB-KW"/>
</dbReference>
<dbReference type="Gene3D" id="3.30.70.1820">
    <property type="entry name" value="L1 transposable element, RRM domain"/>
    <property type="match status" value="1"/>
</dbReference>
<evidence type="ECO:0000256" key="7">
    <source>
        <dbReference type="ARBA" id="ARBA00023242"/>
    </source>
</evidence>
<dbReference type="GO" id="GO:0005730">
    <property type="term" value="C:nucleolus"/>
    <property type="evidence" value="ECO:0007669"/>
    <property type="project" value="UniProtKB-SubCell"/>
</dbReference>
<protein>
    <recommendedName>
        <fullName evidence="10">LINE-1 retrotransposable element ORF1 protein</fullName>
    </recommendedName>
    <alternativeName>
        <fullName evidence="11">LINE retrotransposable element 1</fullName>
    </alternativeName>
    <alternativeName>
        <fullName evidence="12">LINE1 retrotransposable element 1</fullName>
    </alternativeName>
</protein>
<evidence type="ECO:0000256" key="5">
    <source>
        <dbReference type="ARBA" id="ARBA00022843"/>
    </source>
</evidence>
<evidence type="ECO:0000313" key="16">
    <source>
        <dbReference type="Ensembl" id="ENSEASP00005020533.1"/>
    </source>
</evidence>
<proteinExistence type="inferred from homology"/>
<keyword evidence="4" id="KW-0547">Nucleotide-binding</keyword>
<evidence type="ECO:0000256" key="12">
    <source>
        <dbReference type="ARBA" id="ARBA00078321"/>
    </source>
</evidence>
<dbReference type="PANTHER" id="PTHR11505">
    <property type="entry name" value="L1 TRANSPOSABLE ELEMENT-RELATED"/>
    <property type="match status" value="1"/>
</dbReference>
<evidence type="ECO:0000256" key="4">
    <source>
        <dbReference type="ARBA" id="ARBA00022741"/>
    </source>
</evidence>
<dbReference type="Gene3D" id="1.20.5.390">
    <property type="entry name" value="L1 transposable element, trimerization domain"/>
    <property type="match status" value="1"/>
</dbReference>
<dbReference type="FunFam" id="3.30.70.1820:FF:000002">
    <property type="entry name" value="LINE-1 retrotransposable element ORF1 protein"/>
    <property type="match status" value="1"/>
</dbReference>
<name>A0A8C4M3G8_EQUAS</name>
<dbReference type="OMA" id="ETWHARK"/>
<evidence type="ECO:0000256" key="14">
    <source>
        <dbReference type="SAM" id="MobiDB-lite"/>
    </source>
</evidence>
<comment type="function">
    <text evidence="8">Nucleic acid-binding protein which is essential for retrotransposition of LINE-1 elements in the genome. Functions as a nucleic acid chaperone binding its own transcript and therefore preferentially mobilizing the transcript from which they are encoded.</text>
</comment>
<evidence type="ECO:0000256" key="10">
    <source>
        <dbReference type="ARBA" id="ARBA00067412"/>
    </source>
</evidence>
<feature type="coiled-coil region" evidence="13">
    <location>
        <begin position="78"/>
        <end position="154"/>
    </location>
</feature>
<feature type="region of interest" description="Disordered" evidence="14">
    <location>
        <begin position="1"/>
        <end position="35"/>
    </location>
</feature>
<evidence type="ECO:0000256" key="6">
    <source>
        <dbReference type="ARBA" id="ARBA00023054"/>
    </source>
</evidence>
<organism evidence="16">
    <name type="scientific">Equus asinus asinus</name>
    <dbReference type="NCBI Taxonomy" id="83772"/>
    <lineage>
        <taxon>Eukaryota</taxon>
        <taxon>Metazoa</taxon>
        <taxon>Chordata</taxon>
        <taxon>Craniata</taxon>
        <taxon>Vertebrata</taxon>
        <taxon>Euteleostomi</taxon>
        <taxon>Mammalia</taxon>
        <taxon>Eutheria</taxon>
        <taxon>Laurasiatheria</taxon>
        <taxon>Perissodactyla</taxon>
        <taxon>Equidae</taxon>
        <taxon>Equus</taxon>
    </lineage>
</organism>
<reference evidence="16" key="1">
    <citation type="submission" date="2023-03" db="UniProtKB">
        <authorList>
            <consortium name="Ensembl"/>
        </authorList>
    </citation>
    <scope>IDENTIFICATION</scope>
</reference>
<sequence length="333" mass="39581">MWRDKYMPSSSMKKYIKSPEQKENDKYPENNPKDNEIYNLNDNEFKTAIIKKLNDLKENTDRQLNEFRSYVKKELDTIKKNQSEILEMKNTMQKIKKNLDSLNSRVNNMEDRISNLEDRNIEMLQTEEERELRLKRNEETLQELSNRIRRCNIKIIGIPDGKEKEKRAESLFKEIMAENFPNLGREMELHVTEASRSPNFMIVKRPTPRHIVVKLAKVKDKERILRAGRQKKITYKGTLIRLSADTLQARREWNDTFKTLKDKNLQPIILYPVKISFKYNGEIKTFPDKQKLRKFIATRPPLQEMLRKTLISEKSKKGKGLKNPEQRRQVGGQ</sequence>
<evidence type="ECO:0000256" key="9">
    <source>
        <dbReference type="ARBA" id="ARBA00061640"/>
    </source>
</evidence>
<dbReference type="Ensembl" id="ENSEAST00005022297.1">
    <property type="protein sequence ID" value="ENSEASP00005020533.1"/>
    <property type="gene ID" value="ENSEASG00005014131.1"/>
</dbReference>
<accession>A0A8C4M3G8</accession>
<evidence type="ECO:0000259" key="15">
    <source>
        <dbReference type="Pfam" id="PF17490"/>
    </source>
</evidence>
<dbReference type="GO" id="GO:0032197">
    <property type="term" value="P:retrotransposition"/>
    <property type="evidence" value="ECO:0007669"/>
    <property type="project" value="UniProtKB-ARBA"/>
</dbReference>
<evidence type="ECO:0000256" key="1">
    <source>
        <dbReference type="ARBA" id="ARBA00004210"/>
    </source>
</evidence>
<dbReference type="FunFam" id="3.30.250.20:FF:000005">
    <property type="entry name" value="LINE-1 retrotransposable element ORF1 protein"/>
    <property type="match status" value="1"/>
</dbReference>
<evidence type="ECO:0000256" key="2">
    <source>
        <dbReference type="ARBA" id="ARBA00004604"/>
    </source>
</evidence>
<evidence type="ECO:0000256" key="11">
    <source>
        <dbReference type="ARBA" id="ARBA00076441"/>
    </source>
</evidence>
<keyword evidence="5" id="KW-0832">Ubl conjugation</keyword>